<dbReference type="STRING" id="105231.A0A0U9I7P4"/>
<protein>
    <recommendedName>
        <fullName evidence="3">Chromatin target of PRMT1 protein C-terminal domain-containing protein</fullName>
    </recommendedName>
</protein>
<keyword evidence="5" id="KW-1185">Reference proteome</keyword>
<evidence type="ECO:0000259" key="3">
    <source>
        <dbReference type="SMART" id="SM01218"/>
    </source>
</evidence>
<proteinExistence type="predicted"/>
<dbReference type="GO" id="GO:0003723">
    <property type="term" value="F:RNA binding"/>
    <property type="evidence" value="ECO:0007669"/>
    <property type="project" value="UniProtKB-KW"/>
</dbReference>
<evidence type="ECO:0000256" key="2">
    <source>
        <dbReference type="SAM" id="MobiDB-lite"/>
    </source>
</evidence>
<sequence length="202" mass="20271">MILLVTLSPGAVGSNEKAAAPSTLDERFKQLAQQREKAKAAGLAIRRAEAADRATQGRYDKLTAKRKGAAGAPEELGHAPAPIDGGAVRGGGSRGRGRGSLGQKVIPVRRKDGAAAVAAGFGLALPKRPGLAARRGGKTGIVVGRGGGRAARGAAAVGRGGGGRGRGAVRGRGRGRGRGAPAPSAEQLNSDLDAYFSEAKKE</sequence>
<gene>
    <name evidence="4" type="ORF">KFL_002640130</name>
</gene>
<feature type="region of interest" description="Disordered" evidence="2">
    <location>
        <begin position="54"/>
        <end position="106"/>
    </location>
</feature>
<dbReference type="AlphaFoldDB" id="A0A0U9I7P4"/>
<dbReference type="OMA" id="GMMRREG"/>
<dbReference type="SMART" id="SM01218">
    <property type="entry name" value="FoP_duplication"/>
    <property type="match status" value="1"/>
</dbReference>
<name>A0A0U9I7P4_KLENI</name>
<feature type="region of interest" description="Disordered" evidence="2">
    <location>
        <begin position="128"/>
        <end position="193"/>
    </location>
</feature>
<accession>A0A0U9I7P4</accession>
<feature type="compositionally biased region" description="Gly residues" evidence="2">
    <location>
        <begin position="87"/>
        <end position="100"/>
    </location>
</feature>
<reference evidence="4 5" key="1">
    <citation type="journal article" date="2014" name="Nat. Commun.">
        <title>Klebsormidium flaccidum genome reveals primary factors for plant terrestrial adaptation.</title>
        <authorList>
            <person name="Hori K."/>
            <person name="Maruyama F."/>
            <person name="Fujisawa T."/>
            <person name="Togashi T."/>
            <person name="Yamamoto N."/>
            <person name="Seo M."/>
            <person name="Sato S."/>
            <person name="Yamada T."/>
            <person name="Mori H."/>
            <person name="Tajima N."/>
            <person name="Moriyama T."/>
            <person name="Ikeuchi M."/>
            <person name="Watanabe M."/>
            <person name="Wada H."/>
            <person name="Kobayashi K."/>
            <person name="Saito M."/>
            <person name="Masuda T."/>
            <person name="Sasaki-Sekimoto Y."/>
            <person name="Mashiguchi K."/>
            <person name="Awai K."/>
            <person name="Shimojima M."/>
            <person name="Masuda S."/>
            <person name="Iwai M."/>
            <person name="Nobusawa T."/>
            <person name="Narise T."/>
            <person name="Kondo S."/>
            <person name="Saito H."/>
            <person name="Sato R."/>
            <person name="Murakawa M."/>
            <person name="Ihara Y."/>
            <person name="Oshima-Yamada Y."/>
            <person name="Ohtaka K."/>
            <person name="Satoh M."/>
            <person name="Sonobe K."/>
            <person name="Ishii M."/>
            <person name="Ohtani R."/>
            <person name="Kanamori-Sato M."/>
            <person name="Honoki R."/>
            <person name="Miyazaki D."/>
            <person name="Mochizuki H."/>
            <person name="Umetsu J."/>
            <person name="Higashi K."/>
            <person name="Shibata D."/>
            <person name="Kamiya Y."/>
            <person name="Sato N."/>
            <person name="Nakamura Y."/>
            <person name="Tabata S."/>
            <person name="Ida S."/>
            <person name="Kurokawa K."/>
            <person name="Ohta H."/>
        </authorList>
    </citation>
    <scope>NUCLEOTIDE SEQUENCE [LARGE SCALE GENOMIC DNA]</scope>
    <source>
        <strain evidence="4 5">NIES-2285</strain>
    </source>
</reference>
<feature type="compositionally biased region" description="Basic residues" evidence="2">
    <location>
        <begin position="167"/>
        <end position="177"/>
    </location>
</feature>
<dbReference type="InterPro" id="IPR025715">
    <property type="entry name" value="FoP_C"/>
</dbReference>
<dbReference type="Pfam" id="PF13865">
    <property type="entry name" value="FoP_duplication"/>
    <property type="match status" value="1"/>
</dbReference>
<feature type="domain" description="Chromatin target of PRMT1 protein C-terminal" evidence="3">
    <location>
        <begin position="127"/>
        <end position="200"/>
    </location>
</feature>
<evidence type="ECO:0000313" key="5">
    <source>
        <dbReference type="Proteomes" id="UP000054558"/>
    </source>
</evidence>
<dbReference type="EMBL" id="DF237213">
    <property type="protein sequence ID" value="GAQ85992.1"/>
    <property type="molecule type" value="Genomic_DNA"/>
</dbReference>
<evidence type="ECO:0000256" key="1">
    <source>
        <dbReference type="ARBA" id="ARBA00022884"/>
    </source>
</evidence>
<organism evidence="4 5">
    <name type="scientific">Klebsormidium nitens</name>
    <name type="common">Green alga</name>
    <name type="synonym">Ulothrix nitens</name>
    <dbReference type="NCBI Taxonomy" id="105231"/>
    <lineage>
        <taxon>Eukaryota</taxon>
        <taxon>Viridiplantae</taxon>
        <taxon>Streptophyta</taxon>
        <taxon>Klebsormidiophyceae</taxon>
        <taxon>Klebsormidiales</taxon>
        <taxon>Klebsormidiaceae</taxon>
        <taxon>Klebsormidium</taxon>
    </lineage>
</organism>
<evidence type="ECO:0000313" key="4">
    <source>
        <dbReference type="EMBL" id="GAQ85992.1"/>
    </source>
</evidence>
<dbReference type="Proteomes" id="UP000054558">
    <property type="component" value="Unassembled WGS sequence"/>
</dbReference>
<keyword evidence="1" id="KW-0694">RNA-binding</keyword>